<reference evidence="1" key="1">
    <citation type="submission" date="2018-01" db="EMBL/GenBank/DDBJ databases">
        <title>An insight into the sialome of Amazonian anophelines.</title>
        <authorList>
            <person name="Ribeiro J.M."/>
            <person name="Scarpassa V."/>
            <person name="Calvo E."/>
        </authorList>
    </citation>
    <scope>NUCLEOTIDE SEQUENCE</scope>
    <source>
        <tissue evidence="1">Salivary glands</tissue>
    </source>
</reference>
<proteinExistence type="predicted"/>
<protein>
    <submittedName>
        <fullName evidence="1">Uncharacterized protein</fullName>
    </submittedName>
</protein>
<accession>A0A2M3ZMH6</accession>
<sequence>MRWACCSTLPVGLLWYVTLSWLRSGGPRAGLPAVASDLSGLGTGGAARAGTVLLVVSSLHLATGATNATFGDFLLPLLGALDWGSG</sequence>
<dbReference type="AlphaFoldDB" id="A0A2M3ZMH6"/>
<evidence type="ECO:0000313" key="1">
    <source>
        <dbReference type="EMBL" id="MBW29618.1"/>
    </source>
</evidence>
<dbReference type="EMBL" id="GGFM01008867">
    <property type="protein sequence ID" value="MBW29618.1"/>
    <property type="molecule type" value="Transcribed_RNA"/>
</dbReference>
<name>A0A2M3ZMH6_9DIPT</name>
<organism evidence="1">
    <name type="scientific">Anopheles braziliensis</name>
    <dbReference type="NCBI Taxonomy" id="58242"/>
    <lineage>
        <taxon>Eukaryota</taxon>
        <taxon>Metazoa</taxon>
        <taxon>Ecdysozoa</taxon>
        <taxon>Arthropoda</taxon>
        <taxon>Hexapoda</taxon>
        <taxon>Insecta</taxon>
        <taxon>Pterygota</taxon>
        <taxon>Neoptera</taxon>
        <taxon>Endopterygota</taxon>
        <taxon>Diptera</taxon>
        <taxon>Nematocera</taxon>
        <taxon>Culicoidea</taxon>
        <taxon>Culicidae</taxon>
        <taxon>Anophelinae</taxon>
        <taxon>Anopheles</taxon>
    </lineage>
</organism>